<dbReference type="InterPro" id="IPR003846">
    <property type="entry name" value="SelO"/>
</dbReference>
<comment type="catalytic activity">
    <reaction evidence="8">
        <text>L-histidyl-[protein] + UTP = N(tele)-(5'-uridylyl)-L-histidyl-[protein] + diphosphate</text>
        <dbReference type="Rhea" id="RHEA:83891"/>
        <dbReference type="Rhea" id="RHEA-COMP:9745"/>
        <dbReference type="Rhea" id="RHEA-COMP:20239"/>
        <dbReference type="ChEBI" id="CHEBI:29979"/>
        <dbReference type="ChEBI" id="CHEBI:33019"/>
        <dbReference type="ChEBI" id="CHEBI:46398"/>
        <dbReference type="ChEBI" id="CHEBI:233474"/>
    </reaction>
</comment>
<evidence type="ECO:0000256" key="8">
    <source>
        <dbReference type="HAMAP-Rule" id="MF_00692"/>
    </source>
</evidence>
<dbReference type="PANTHER" id="PTHR32057">
    <property type="entry name" value="PROTEIN ADENYLYLTRANSFERASE SELO, MITOCHONDRIAL"/>
    <property type="match status" value="1"/>
</dbReference>
<comment type="catalytic activity">
    <reaction evidence="8">
        <text>L-seryl-[protein] + ATP = 3-O-(5'-adenylyl)-L-seryl-[protein] + diphosphate</text>
        <dbReference type="Rhea" id="RHEA:58120"/>
        <dbReference type="Rhea" id="RHEA-COMP:9863"/>
        <dbReference type="Rhea" id="RHEA-COMP:15073"/>
        <dbReference type="ChEBI" id="CHEBI:29999"/>
        <dbReference type="ChEBI" id="CHEBI:30616"/>
        <dbReference type="ChEBI" id="CHEBI:33019"/>
        <dbReference type="ChEBI" id="CHEBI:142516"/>
        <dbReference type="EC" id="2.7.7.108"/>
    </reaction>
</comment>
<evidence type="ECO:0000256" key="6">
    <source>
        <dbReference type="ARBA" id="ARBA00022840"/>
    </source>
</evidence>
<feature type="binding site" evidence="8">
    <location>
        <position position="96"/>
    </location>
    <ligand>
        <name>ATP</name>
        <dbReference type="ChEBI" id="CHEBI:30616"/>
    </ligand>
</feature>
<keyword evidence="4 8" id="KW-0479">Metal-binding</keyword>
<comment type="catalytic activity">
    <reaction evidence="8">
        <text>L-seryl-[protein] + UTP = O-(5'-uridylyl)-L-seryl-[protein] + diphosphate</text>
        <dbReference type="Rhea" id="RHEA:64604"/>
        <dbReference type="Rhea" id="RHEA-COMP:9863"/>
        <dbReference type="Rhea" id="RHEA-COMP:16635"/>
        <dbReference type="ChEBI" id="CHEBI:29999"/>
        <dbReference type="ChEBI" id="CHEBI:33019"/>
        <dbReference type="ChEBI" id="CHEBI:46398"/>
        <dbReference type="ChEBI" id="CHEBI:156051"/>
    </reaction>
</comment>
<comment type="similarity">
    <text evidence="1 8">Belongs to the SELO family.</text>
</comment>
<keyword evidence="3 8" id="KW-0548">Nucleotidyltransferase</keyword>
<sequence>MTIASDSAVALPFDNSYARLPEHFYARLQPQPVSAPELIASNRPLAEYLGIDPHWLESADGIATIAGNHFPQGAEPIATAYAGHQFGGWNPQLGDGRALLIGELLASDGARFDLQLKGSGPTPWSRGGDGRSPLGPVLREYLVSEAMATLGVPTTRALAAVSTGEQVWREQSEPGAILARVASSHIRFGTFQYFAGRGDTAALELLVKHVSARHFPEIAGNENLALAMFEAVLERVAKLVAKWQLFGFIHGVMNTDNMLLCGETIDYGPCAFMEQFDINTVFSSIDRQGRYAYGAQPGIAHWNLSCLVQTLLPLLDPQAETAVQLAQAALDRFPVVFQDAYNSGMRQKLGLQDSRDGDDELFADLLAMMTKQELDFTLCFRRLTELAAPADSTLAVTELLQLGDECEPWLQRWQQRQREDSASEQQSEQMMLAANPVFIPRNHLIAEVIHAAQHNADLKPFQQLLAALARPFSYSPELVHFATPARPEQAVQQTFCGT</sequence>
<proteinExistence type="inferred from homology"/>
<dbReference type="RefSeq" id="WP_279244375.1">
    <property type="nucleotide sequence ID" value="NZ_SHNN01000001.1"/>
</dbReference>
<evidence type="ECO:0000313" key="10">
    <source>
        <dbReference type="Proteomes" id="UP001143362"/>
    </source>
</evidence>
<evidence type="ECO:0000256" key="4">
    <source>
        <dbReference type="ARBA" id="ARBA00022723"/>
    </source>
</evidence>
<accession>A0ABT3TG47</accession>
<comment type="caution">
    <text evidence="9">The sequence shown here is derived from an EMBL/GenBank/DDBJ whole genome shotgun (WGS) entry which is preliminary data.</text>
</comment>
<evidence type="ECO:0000256" key="2">
    <source>
        <dbReference type="ARBA" id="ARBA00022679"/>
    </source>
</evidence>
<feature type="binding site" evidence="8">
    <location>
        <position position="180"/>
    </location>
    <ligand>
        <name>ATP</name>
        <dbReference type="ChEBI" id="CHEBI:30616"/>
    </ligand>
</feature>
<comment type="catalytic activity">
    <reaction evidence="8">
        <text>L-tyrosyl-[protein] + UTP = O-(5'-uridylyl)-L-tyrosyl-[protein] + diphosphate</text>
        <dbReference type="Rhea" id="RHEA:83887"/>
        <dbReference type="Rhea" id="RHEA-COMP:10136"/>
        <dbReference type="Rhea" id="RHEA-COMP:20238"/>
        <dbReference type="ChEBI" id="CHEBI:33019"/>
        <dbReference type="ChEBI" id="CHEBI:46398"/>
        <dbReference type="ChEBI" id="CHEBI:46858"/>
        <dbReference type="ChEBI" id="CHEBI:90602"/>
    </reaction>
</comment>
<organism evidence="9 10">
    <name type="scientific">Candidatus Litorirhabdus singularis</name>
    <dbReference type="NCBI Taxonomy" id="2518993"/>
    <lineage>
        <taxon>Bacteria</taxon>
        <taxon>Pseudomonadati</taxon>
        <taxon>Pseudomonadota</taxon>
        <taxon>Gammaproteobacteria</taxon>
        <taxon>Cellvibrionales</taxon>
        <taxon>Halieaceae</taxon>
        <taxon>Candidatus Litorirhabdus</taxon>
    </lineage>
</organism>
<keyword evidence="7 8" id="KW-0460">Magnesium</keyword>
<dbReference type="EC" id="2.7.7.-" evidence="8"/>
<dbReference type="EC" id="2.7.7.108" evidence="8"/>
<comment type="cofactor">
    <cofactor evidence="8">
        <name>Mg(2+)</name>
        <dbReference type="ChEBI" id="CHEBI:18420"/>
    </cofactor>
    <cofactor evidence="8">
        <name>Mn(2+)</name>
        <dbReference type="ChEBI" id="CHEBI:29035"/>
    </cofactor>
</comment>
<keyword evidence="10" id="KW-1185">Reference proteome</keyword>
<feature type="binding site" evidence="8">
    <location>
        <position position="257"/>
    </location>
    <ligand>
        <name>Mg(2+)</name>
        <dbReference type="ChEBI" id="CHEBI:18420"/>
    </ligand>
</feature>
<feature type="binding site" evidence="8">
    <location>
        <position position="97"/>
    </location>
    <ligand>
        <name>ATP</name>
        <dbReference type="ChEBI" id="CHEBI:30616"/>
    </ligand>
</feature>
<dbReference type="Pfam" id="PF02696">
    <property type="entry name" value="SelO"/>
    <property type="match status" value="1"/>
</dbReference>
<feature type="binding site" evidence="8">
    <location>
        <position position="266"/>
    </location>
    <ligand>
        <name>Mg(2+)</name>
        <dbReference type="ChEBI" id="CHEBI:18420"/>
    </ligand>
</feature>
<evidence type="ECO:0000256" key="7">
    <source>
        <dbReference type="ARBA" id="ARBA00022842"/>
    </source>
</evidence>
<comment type="catalytic activity">
    <reaction evidence="8">
        <text>L-tyrosyl-[protein] + ATP = O-(5'-adenylyl)-L-tyrosyl-[protein] + diphosphate</text>
        <dbReference type="Rhea" id="RHEA:54288"/>
        <dbReference type="Rhea" id="RHEA-COMP:10136"/>
        <dbReference type="Rhea" id="RHEA-COMP:13846"/>
        <dbReference type="ChEBI" id="CHEBI:30616"/>
        <dbReference type="ChEBI" id="CHEBI:33019"/>
        <dbReference type="ChEBI" id="CHEBI:46858"/>
        <dbReference type="ChEBI" id="CHEBI:83624"/>
        <dbReference type="EC" id="2.7.7.108"/>
    </reaction>
</comment>
<evidence type="ECO:0000256" key="5">
    <source>
        <dbReference type="ARBA" id="ARBA00022741"/>
    </source>
</evidence>
<protein>
    <recommendedName>
        <fullName evidence="8">Protein nucleotidyltransferase YdiU</fullName>
        <ecNumber evidence="8">2.7.7.-</ecNumber>
    </recommendedName>
    <alternativeName>
        <fullName evidence="8">Protein adenylyltransferase YdiU</fullName>
        <ecNumber evidence="8">2.7.7.108</ecNumber>
    </alternativeName>
    <alternativeName>
        <fullName evidence="8">Protein uridylyltransferase YdiU</fullName>
        <ecNumber evidence="8">2.7.7.-</ecNumber>
    </alternativeName>
</protein>
<dbReference type="Proteomes" id="UP001143362">
    <property type="component" value="Unassembled WGS sequence"/>
</dbReference>
<feature type="binding site" evidence="8">
    <location>
        <position position="94"/>
    </location>
    <ligand>
        <name>ATP</name>
        <dbReference type="ChEBI" id="CHEBI:30616"/>
    </ligand>
</feature>
<feature type="binding site" evidence="8">
    <location>
        <position position="117"/>
    </location>
    <ligand>
        <name>ATP</name>
        <dbReference type="ChEBI" id="CHEBI:30616"/>
    </ligand>
</feature>
<keyword evidence="6 8" id="KW-0067">ATP-binding</keyword>
<evidence type="ECO:0000256" key="3">
    <source>
        <dbReference type="ARBA" id="ARBA00022695"/>
    </source>
</evidence>
<comment type="function">
    <text evidence="8">Nucleotidyltransferase involved in the post-translational modification of proteins. It can catalyze the addition of adenosine monophosphate (AMP) or uridine monophosphate (UMP) to a protein, resulting in modifications known as AMPylation and UMPylation.</text>
</comment>
<feature type="binding site" evidence="8">
    <location>
        <position position="187"/>
    </location>
    <ligand>
        <name>ATP</name>
        <dbReference type="ChEBI" id="CHEBI:30616"/>
    </ligand>
</feature>
<name>A0ABT3TG47_9GAMM</name>
<gene>
    <name evidence="8" type="primary">ydiU</name>
    <name evidence="8" type="synonym">selO</name>
    <name evidence="9" type="ORF">EYC98_05875</name>
</gene>
<evidence type="ECO:0000256" key="1">
    <source>
        <dbReference type="ARBA" id="ARBA00009747"/>
    </source>
</evidence>
<keyword evidence="5 8" id="KW-0547">Nucleotide-binding</keyword>
<dbReference type="EMBL" id="SHNN01000001">
    <property type="protein sequence ID" value="MCX2980399.1"/>
    <property type="molecule type" value="Genomic_DNA"/>
</dbReference>
<feature type="binding site" evidence="8">
    <location>
        <position position="266"/>
    </location>
    <ligand>
        <name>ATP</name>
        <dbReference type="ChEBI" id="CHEBI:30616"/>
    </ligand>
</feature>
<feature type="active site" description="Proton acceptor" evidence="8">
    <location>
        <position position="256"/>
    </location>
</feature>
<evidence type="ECO:0000313" key="9">
    <source>
        <dbReference type="EMBL" id="MCX2980399.1"/>
    </source>
</evidence>
<dbReference type="HAMAP" id="MF_00692">
    <property type="entry name" value="SelO"/>
    <property type="match status" value="1"/>
</dbReference>
<feature type="binding site" evidence="8">
    <location>
        <position position="129"/>
    </location>
    <ligand>
        <name>ATP</name>
        <dbReference type="ChEBI" id="CHEBI:30616"/>
    </ligand>
</feature>
<dbReference type="NCBIfam" id="NF000658">
    <property type="entry name" value="PRK00029.1"/>
    <property type="match status" value="1"/>
</dbReference>
<keyword evidence="8" id="KW-0464">Manganese</keyword>
<keyword evidence="2 8" id="KW-0808">Transferase</keyword>
<feature type="binding site" evidence="8">
    <location>
        <position position="130"/>
    </location>
    <ligand>
        <name>ATP</name>
        <dbReference type="ChEBI" id="CHEBI:30616"/>
    </ligand>
</feature>
<reference evidence="9" key="1">
    <citation type="submission" date="2019-02" db="EMBL/GenBank/DDBJ databases">
        <authorList>
            <person name="Li S.-H."/>
        </authorList>
    </citation>
    <scope>NUCLEOTIDE SEQUENCE</scope>
    <source>
        <strain evidence="9">IMCC14734</strain>
    </source>
</reference>
<dbReference type="PANTHER" id="PTHR32057:SF14">
    <property type="entry name" value="PROTEIN ADENYLYLTRANSFERASE SELO, MITOCHONDRIAL"/>
    <property type="match status" value="1"/>
</dbReference>
<comment type="catalytic activity">
    <reaction evidence="8">
        <text>L-threonyl-[protein] + ATP = 3-O-(5'-adenylyl)-L-threonyl-[protein] + diphosphate</text>
        <dbReference type="Rhea" id="RHEA:54292"/>
        <dbReference type="Rhea" id="RHEA-COMP:11060"/>
        <dbReference type="Rhea" id="RHEA-COMP:13847"/>
        <dbReference type="ChEBI" id="CHEBI:30013"/>
        <dbReference type="ChEBI" id="CHEBI:30616"/>
        <dbReference type="ChEBI" id="CHEBI:33019"/>
        <dbReference type="ChEBI" id="CHEBI:138113"/>
        <dbReference type="EC" id="2.7.7.108"/>
    </reaction>
</comment>